<organism evidence="1 2">
    <name type="scientific">Penicillium thymicola</name>
    <dbReference type="NCBI Taxonomy" id="293382"/>
    <lineage>
        <taxon>Eukaryota</taxon>
        <taxon>Fungi</taxon>
        <taxon>Dikarya</taxon>
        <taxon>Ascomycota</taxon>
        <taxon>Pezizomycotina</taxon>
        <taxon>Eurotiomycetes</taxon>
        <taxon>Eurotiomycetidae</taxon>
        <taxon>Eurotiales</taxon>
        <taxon>Aspergillaceae</taxon>
        <taxon>Penicillium</taxon>
    </lineage>
</organism>
<gene>
    <name evidence="1" type="ORF">VN97_g5081</name>
</gene>
<evidence type="ECO:0000313" key="1">
    <source>
        <dbReference type="EMBL" id="KAJ9488232.1"/>
    </source>
</evidence>
<reference evidence="1" key="2">
    <citation type="journal article" date="2016" name="Fungal Biol.">
        <title>Ochratoxin A production by Penicillium thymicola.</title>
        <authorList>
            <person name="Nguyen H.D.T."/>
            <person name="McMullin D.R."/>
            <person name="Ponomareva E."/>
            <person name="Riley R."/>
            <person name="Pomraning K.R."/>
            <person name="Baker S.E."/>
            <person name="Seifert K.A."/>
        </authorList>
    </citation>
    <scope>NUCLEOTIDE SEQUENCE</scope>
    <source>
        <strain evidence="1">DAOM 180753</strain>
    </source>
</reference>
<proteinExistence type="predicted"/>
<name>A0AAI9X910_PENTH</name>
<keyword evidence="2" id="KW-1185">Reference proteome</keyword>
<dbReference type="EMBL" id="LACB01000125">
    <property type="protein sequence ID" value="KAJ9488232.1"/>
    <property type="molecule type" value="Genomic_DNA"/>
</dbReference>
<reference evidence="1" key="1">
    <citation type="submission" date="2015-06" db="EMBL/GenBank/DDBJ databases">
        <authorList>
            <person name="Nguyen H."/>
        </authorList>
    </citation>
    <scope>NUCLEOTIDE SEQUENCE</scope>
    <source>
        <strain evidence="1">DAOM 180753</strain>
    </source>
</reference>
<dbReference type="AlphaFoldDB" id="A0AAI9X910"/>
<comment type="caution">
    <text evidence="1">The sequence shown here is derived from an EMBL/GenBank/DDBJ whole genome shotgun (WGS) entry which is preliminary data.</text>
</comment>
<protein>
    <submittedName>
        <fullName evidence="1">Uncharacterized protein</fullName>
    </submittedName>
</protein>
<accession>A0AAI9X910</accession>
<dbReference type="Proteomes" id="UP001227192">
    <property type="component" value="Unassembled WGS sequence"/>
</dbReference>
<sequence length="76" mass="8533">MTHGINAQTQTGALCYVVSQQGTCPLPYRQRWLQPMKPISYLPLALSVTLCDISAQRPAIVARLITIRKIWEPHST</sequence>
<evidence type="ECO:0000313" key="2">
    <source>
        <dbReference type="Proteomes" id="UP001227192"/>
    </source>
</evidence>